<keyword evidence="2" id="KW-1185">Reference proteome</keyword>
<evidence type="ECO:0000313" key="1">
    <source>
        <dbReference type="EMBL" id="KAI9243253.1"/>
    </source>
</evidence>
<comment type="caution">
    <text evidence="1">The sequence shown here is derived from an EMBL/GenBank/DDBJ whole genome shotgun (WGS) entry which is preliminary data.</text>
</comment>
<dbReference type="Proteomes" id="UP001209540">
    <property type="component" value="Unassembled WGS sequence"/>
</dbReference>
<feature type="non-terminal residue" evidence="1">
    <location>
        <position position="1"/>
    </location>
</feature>
<sequence length="55" mass="6811">WAYAYIDPLQCAFLTNNYIKLWHNQLKAVYLQHTHNKCFDHLIFILMNEVEFYFQ</sequence>
<name>A0AAD5JWL3_9FUNG</name>
<evidence type="ECO:0000313" key="2">
    <source>
        <dbReference type="Proteomes" id="UP001209540"/>
    </source>
</evidence>
<dbReference type="EMBL" id="JAIXMP010000079">
    <property type="protein sequence ID" value="KAI9243253.1"/>
    <property type="molecule type" value="Genomic_DNA"/>
</dbReference>
<reference evidence="1" key="1">
    <citation type="journal article" date="2022" name="IScience">
        <title>Evolution of zygomycete secretomes and the origins of terrestrial fungal ecologies.</title>
        <authorList>
            <person name="Chang Y."/>
            <person name="Wang Y."/>
            <person name="Mondo S."/>
            <person name="Ahrendt S."/>
            <person name="Andreopoulos W."/>
            <person name="Barry K."/>
            <person name="Beard J."/>
            <person name="Benny G.L."/>
            <person name="Blankenship S."/>
            <person name="Bonito G."/>
            <person name="Cuomo C."/>
            <person name="Desiro A."/>
            <person name="Gervers K.A."/>
            <person name="Hundley H."/>
            <person name="Kuo A."/>
            <person name="LaButti K."/>
            <person name="Lang B.F."/>
            <person name="Lipzen A."/>
            <person name="O'Donnell K."/>
            <person name="Pangilinan J."/>
            <person name="Reynolds N."/>
            <person name="Sandor L."/>
            <person name="Smith M.E."/>
            <person name="Tsang A."/>
            <person name="Grigoriev I.V."/>
            <person name="Stajich J.E."/>
            <person name="Spatafora J.W."/>
        </authorList>
    </citation>
    <scope>NUCLEOTIDE SEQUENCE</scope>
    <source>
        <strain evidence="1">RSA 2281</strain>
    </source>
</reference>
<gene>
    <name evidence="1" type="ORF">BDA99DRAFT_449249</name>
</gene>
<reference evidence="1" key="2">
    <citation type="submission" date="2023-02" db="EMBL/GenBank/DDBJ databases">
        <authorList>
            <consortium name="DOE Joint Genome Institute"/>
            <person name="Mondo S.J."/>
            <person name="Chang Y."/>
            <person name="Wang Y."/>
            <person name="Ahrendt S."/>
            <person name="Andreopoulos W."/>
            <person name="Barry K."/>
            <person name="Beard J."/>
            <person name="Benny G.L."/>
            <person name="Blankenship S."/>
            <person name="Bonito G."/>
            <person name="Cuomo C."/>
            <person name="Desiro A."/>
            <person name="Gervers K.A."/>
            <person name="Hundley H."/>
            <person name="Kuo A."/>
            <person name="LaButti K."/>
            <person name="Lang B.F."/>
            <person name="Lipzen A."/>
            <person name="O'Donnell K."/>
            <person name="Pangilinan J."/>
            <person name="Reynolds N."/>
            <person name="Sandor L."/>
            <person name="Smith M.W."/>
            <person name="Tsang A."/>
            <person name="Grigoriev I.V."/>
            <person name="Stajich J.E."/>
            <person name="Spatafora J.W."/>
        </authorList>
    </citation>
    <scope>NUCLEOTIDE SEQUENCE</scope>
    <source>
        <strain evidence="1">RSA 2281</strain>
    </source>
</reference>
<protein>
    <submittedName>
        <fullName evidence="1">Uncharacterized protein</fullName>
    </submittedName>
</protein>
<proteinExistence type="predicted"/>
<dbReference type="AlphaFoldDB" id="A0AAD5JWL3"/>
<organism evidence="1 2">
    <name type="scientific">Phascolomyces articulosus</name>
    <dbReference type="NCBI Taxonomy" id="60185"/>
    <lineage>
        <taxon>Eukaryota</taxon>
        <taxon>Fungi</taxon>
        <taxon>Fungi incertae sedis</taxon>
        <taxon>Mucoromycota</taxon>
        <taxon>Mucoromycotina</taxon>
        <taxon>Mucoromycetes</taxon>
        <taxon>Mucorales</taxon>
        <taxon>Lichtheimiaceae</taxon>
        <taxon>Phascolomyces</taxon>
    </lineage>
</organism>
<accession>A0AAD5JWL3</accession>